<name>A0ABW9RK09_9BACT</name>
<proteinExistence type="predicted"/>
<reference evidence="7 8" key="1">
    <citation type="submission" date="2019-02" db="EMBL/GenBank/DDBJ databases">
        <authorList>
            <person name="Goldberg S.R."/>
            <person name="Haltli B.A."/>
            <person name="Correa H."/>
            <person name="Russell K.G."/>
        </authorList>
    </citation>
    <scope>NUCLEOTIDE SEQUENCE [LARGE SCALE GENOMIC DNA]</scope>
    <source>
        <strain evidence="7 8">JCM 16186</strain>
    </source>
</reference>
<evidence type="ECO:0000256" key="2">
    <source>
        <dbReference type="ARBA" id="ARBA00022723"/>
    </source>
</evidence>
<dbReference type="PANTHER" id="PTHR33146:SF26">
    <property type="entry name" value="ENDONUCLEASE 4"/>
    <property type="match status" value="1"/>
</dbReference>
<accession>A0ABW9RK09</accession>
<sequence length="254" mass="29207">MIRKIAIVLCTFVSLHVFGWGMIGHRTVGQVAEKHLSKKASKKINEILDGESLAVVSNWMDDIKSDDAYDHTHAWHWVTIPDGQTYEESEKNPEGDVIATIERLISELKQGNLQKKDEAEKLKMLVHLIGDIHQPLHVGHGEDMGGNKVRLEWFWENSNLHRVWDSDMIDSKKYSYTELADIVDNVSKEQVKAWQSSGVRDWANESVALRKQVYDIPEDKKLSYEYRYYNWSTVKLRLAQAGIRLAGVLNEIYG</sequence>
<keyword evidence="5" id="KW-1015">Disulfide bond</keyword>
<evidence type="ECO:0000313" key="8">
    <source>
        <dbReference type="Proteomes" id="UP000798808"/>
    </source>
</evidence>
<keyword evidence="3" id="KW-0255">Endonuclease</keyword>
<organism evidence="7 8">
    <name type="scientific">Fulvivirga kasyanovii</name>
    <dbReference type="NCBI Taxonomy" id="396812"/>
    <lineage>
        <taxon>Bacteria</taxon>
        <taxon>Pseudomonadati</taxon>
        <taxon>Bacteroidota</taxon>
        <taxon>Cytophagia</taxon>
        <taxon>Cytophagales</taxon>
        <taxon>Fulvivirgaceae</taxon>
        <taxon>Fulvivirga</taxon>
    </lineage>
</organism>
<evidence type="ECO:0000313" key="7">
    <source>
        <dbReference type="EMBL" id="MTI24265.1"/>
    </source>
</evidence>
<evidence type="ECO:0000256" key="4">
    <source>
        <dbReference type="ARBA" id="ARBA00022801"/>
    </source>
</evidence>
<dbReference type="InterPro" id="IPR008947">
    <property type="entry name" value="PLipase_C/P1_nuclease_dom_sf"/>
</dbReference>
<dbReference type="InterPro" id="IPR003154">
    <property type="entry name" value="S1/P1nuclease"/>
</dbReference>
<dbReference type="RefSeq" id="WP_155170081.1">
    <property type="nucleotide sequence ID" value="NZ_BAAAFL010000043.1"/>
</dbReference>
<gene>
    <name evidence="7" type="ORF">E1163_04835</name>
</gene>
<keyword evidence="2" id="KW-0479">Metal-binding</keyword>
<keyword evidence="8" id="KW-1185">Reference proteome</keyword>
<dbReference type="Pfam" id="PF02265">
    <property type="entry name" value="S1-P1_nuclease"/>
    <property type="match status" value="1"/>
</dbReference>
<evidence type="ECO:0000256" key="5">
    <source>
        <dbReference type="ARBA" id="ARBA00023157"/>
    </source>
</evidence>
<protein>
    <submittedName>
        <fullName evidence="7">S1/P1 Nuclease</fullName>
    </submittedName>
</protein>
<keyword evidence="4" id="KW-0378">Hydrolase</keyword>
<keyword evidence="1" id="KW-0540">Nuclease</keyword>
<comment type="caution">
    <text evidence="7">The sequence shown here is derived from an EMBL/GenBank/DDBJ whole genome shotgun (WGS) entry which is preliminary data.</text>
</comment>
<dbReference type="PANTHER" id="PTHR33146">
    <property type="entry name" value="ENDONUCLEASE 4"/>
    <property type="match status" value="1"/>
</dbReference>
<evidence type="ECO:0000256" key="6">
    <source>
        <dbReference type="ARBA" id="ARBA00023180"/>
    </source>
</evidence>
<dbReference type="Proteomes" id="UP000798808">
    <property type="component" value="Unassembled WGS sequence"/>
</dbReference>
<dbReference type="Gene3D" id="1.10.575.10">
    <property type="entry name" value="P1 Nuclease"/>
    <property type="match status" value="1"/>
</dbReference>
<dbReference type="EMBL" id="SMLW01000390">
    <property type="protein sequence ID" value="MTI24265.1"/>
    <property type="molecule type" value="Genomic_DNA"/>
</dbReference>
<evidence type="ECO:0000256" key="3">
    <source>
        <dbReference type="ARBA" id="ARBA00022759"/>
    </source>
</evidence>
<evidence type="ECO:0000256" key="1">
    <source>
        <dbReference type="ARBA" id="ARBA00022722"/>
    </source>
</evidence>
<dbReference type="CDD" id="cd11010">
    <property type="entry name" value="S1-P1_nuclease"/>
    <property type="match status" value="1"/>
</dbReference>
<keyword evidence="6" id="KW-0325">Glycoprotein</keyword>
<dbReference type="SUPFAM" id="SSF48537">
    <property type="entry name" value="Phospholipase C/P1 nuclease"/>
    <property type="match status" value="1"/>
</dbReference>